<dbReference type="STRING" id="1802271.A3C11_00055"/>
<organism evidence="1 2">
    <name type="scientific">Candidatus Sungbacteria bacterium RIFCSPHIGHO2_02_FULL_49_12</name>
    <dbReference type="NCBI Taxonomy" id="1802271"/>
    <lineage>
        <taxon>Bacteria</taxon>
        <taxon>Candidatus Sungiibacteriota</taxon>
    </lineage>
</organism>
<protein>
    <recommendedName>
        <fullName evidence="3">Type II toxin-antitoxin system RelE/ParE family toxin</fullName>
    </recommendedName>
</protein>
<dbReference type="EMBL" id="MHQJ01000002">
    <property type="protein sequence ID" value="OHA02021.1"/>
    <property type="molecule type" value="Genomic_DNA"/>
</dbReference>
<evidence type="ECO:0000313" key="2">
    <source>
        <dbReference type="Proteomes" id="UP000177362"/>
    </source>
</evidence>
<accession>A0A1G2KUC7</accession>
<name>A0A1G2KUC7_9BACT</name>
<reference evidence="1 2" key="1">
    <citation type="journal article" date="2016" name="Nat. Commun.">
        <title>Thousands of microbial genomes shed light on interconnected biogeochemical processes in an aquifer system.</title>
        <authorList>
            <person name="Anantharaman K."/>
            <person name="Brown C.T."/>
            <person name="Hug L.A."/>
            <person name="Sharon I."/>
            <person name="Castelle C.J."/>
            <person name="Probst A.J."/>
            <person name="Thomas B.C."/>
            <person name="Singh A."/>
            <person name="Wilkins M.J."/>
            <person name="Karaoz U."/>
            <person name="Brodie E.L."/>
            <person name="Williams K.H."/>
            <person name="Hubbard S.S."/>
            <person name="Banfield J.F."/>
        </authorList>
    </citation>
    <scope>NUCLEOTIDE SEQUENCE [LARGE SCALE GENOMIC DNA]</scope>
</reference>
<dbReference type="AlphaFoldDB" id="A0A1G2KUC7"/>
<dbReference type="SUPFAM" id="SSF143011">
    <property type="entry name" value="RelE-like"/>
    <property type="match status" value="1"/>
</dbReference>
<evidence type="ECO:0000313" key="1">
    <source>
        <dbReference type="EMBL" id="OHA02021.1"/>
    </source>
</evidence>
<sequence>MRFYHTDRSREQVSNAPKNIQRALDTKLRFLIADLRHPSLRAKKYDEVRDIWQARITKGWRFYFLIDGDMYIILSVTPHPK</sequence>
<dbReference type="InterPro" id="IPR035093">
    <property type="entry name" value="RelE/ParE_toxin_dom_sf"/>
</dbReference>
<comment type="caution">
    <text evidence="1">The sequence shown here is derived from an EMBL/GenBank/DDBJ whole genome shotgun (WGS) entry which is preliminary data.</text>
</comment>
<evidence type="ECO:0008006" key="3">
    <source>
        <dbReference type="Google" id="ProtNLM"/>
    </source>
</evidence>
<proteinExistence type="predicted"/>
<gene>
    <name evidence="1" type="ORF">A3C11_00055</name>
</gene>
<dbReference type="Proteomes" id="UP000177362">
    <property type="component" value="Unassembled WGS sequence"/>
</dbReference>